<organism evidence="2">
    <name type="scientific">viral metagenome</name>
    <dbReference type="NCBI Taxonomy" id="1070528"/>
    <lineage>
        <taxon>unclassified sequences</taxon>
        <taxon>metagenomes</taxon>
        <taxon>organismal metagenomes</taxon>
    </lineage>
</organism>
<name>A0A6C0BUT6_9ZZZZ</name>
<dbReference type="AlphaFoldDB" id="A0A6C0BUT6"/>
<sequence length="79" mass="8708">MINYLLCSSGISLVSTIIYLIINNKKEVDRNEYVKIFCIIMFVSLLILFITGGNSQSVVLKGAGVTNNISSNIHNTPPF</sequence>
<feature type="transmembrane region" description="Helical" evidence="1">
    <location>
        <begin position="6"/>
        <end position="22"/>
    </location>
</feature>
<keyword evidence="1" id="KW-0472">Membrane</keyword>
<dbReference type="EMBL" id="MN739245">
    <property type="protein sequence ID" value="QHS95178.1"/>
    <property type="molecule type" value="Genomic_DNA"/>
</dbReference>
<accession>A0A6C0BUT6</accession>
<feature type="transmembrane region" description="Helical" evidence="1">
    <location>
        <begin position="34"/>
        <end position="52"/>
    </location>
</feature>
<protein>
    <submittedName>
        <fullName evidence="2">Uncharacterized protein</fullName>
    </submittedName>
</protein>
<keyword evidence="1" id="KW-0812">Transmembrane</keyword>
<reference evidence="2" key="1">
    <citation type="journal article" date="2020" name="Nature">
        <title>Giant virus diversity and host interactions through global metagenomics.</title>
        <authorList>
            <person name="Schulz F."/>
            <person name="Roux S."/>
            <person name="Paez-Espino D."/>
            <person name="Jungbluth S."/>
            <person name="Walsh D.A."/>
            <person name="Denef V.J."/>
            <person name="McMahon K.D."/>
            <person name="Konstantinidis K.T."/>
            <person name="Eloe-Fadrosh E.A."/>
            <person name="Kyrpides N.C."/>
            <person name="Woyke T."/>
        </authorList>
    </citation>
    <scope>NUCLEOTIDE SEQUENCE</scope>
    <source>
        <strain evidence="2">GVMAG-M-3300018428-35</strain>
    </source>
</reference>
<evidence type="ECO:0000313" key="2">
    <source>
        <dbReference type="EMBL" id="QHS95178.1"/>
    </source>
</evidence>
<evidence type="ECO:0000256" key="1">
    <source>
        <dbReference type="SAM" id="Phobius"/>
    </source>
</evidence>
<proteinExistence type="predicted"/>
<keyword evidence="1" id="KW-1133">Transmembrane helix</keyword>